<dbReference type="PRINTS" id="PR00463">
    <property type="entry name" value="EP450I"/>
</dbReference>
<comment type="cofactor">
    <cofactor evidence="1 9">
        <name>heme</name>
        <dbReference type="ChEBI" id="CHEBI:30413"/>
    </cofactor>
</comment>
<dbReference type="PANTHER" id="PTHR24305:SF166">
    <property type="entry name" value="CYTOCHROME P450 12A4, MITOCHONDRIAL-RELATED"/>
    <property type="match status" value="1"/>
</dbReference>
<dbReference type="GO" id="GO:0016705">
    <property type="term" value="F:oxidoreductase activity, acting on paired donors, with incorporation or reduction of molecular oxygen"/>
    <property type="evidence" value="ECO:0007669"/>
    <property type="project" value="InterPro"/>
</dbReference>
<comment type="pathway">
    <text evidence="2">Secondary metabolite biosynthesis.</text>
</comment>
<evidence type="ECO:0000313" key="11">
    <source>
        <dbReference type="EMBL" id="OCB85715.1"/>
    </source>
</evidence>
<dbReference type="EMBL" id="LNZH02000208">
    <property type="protein sequence ID" value="OCB85715.1"/>
    <property type="molecule type" value="Genomic_DNA"/>
</dbReference>
<evidence type="ECO:0000256" key="7">
    <source>
        <dbReference type="ARBA" id="ARBA00023004"/>
    </source>
</evidence>
<dbReference type="PRINTS" id="PR00385">
    <property type="entry name" value="P450"/>
</dbReference>
<evidence type="ECO:0000256" key="3">
    <source>
        <dbReference type="ARBA" id="ARBA00010617"/>
    </source>
</evidence>
<evidence type="ECO:0000256" key="6">
    <source>
        <dbReference type="ARBA" id="ARBA00023002"/>
    </source>
</evidence>
<dbReference type="CDD" id="cd11069">
    <property type="entry name" value="CYP_FUM15-like"/>
    <property type="match status" value="1"/>
</dbReference>
<protein>
    <submittedName>
        <fullName evidence="11">Cytochrome P450</fullName>
    </submittedName>
</protein>
<keyword evidence="6" id="KW-0560">Oxidoreductase</keyword>
<organism evidence="11 12">
    <name type="scientific">Sanghuangporus baumii</name>
    <name type="common">Phellinus baumii</name>
    <dbReference type="NCBI Taxonomy" id="108892"/>
    <lineage>
        <taxon>Eukaryota</taxon>
        <taxon>Fungi</taxon>
        <taxon>Dikarya</taxon>
        <taxon>Basidiomycota</taxon>
        <taxon>Agaricomycotina</taxon>
        <taxon>Agaricomycetes</taxon>
        <taxon>Hymenochaetales</taxon>
        <taxon>Hymenochaetaceae</taxon>
        <taxon>Sanghuangporus</taxon>
    </lineage>
</organism>
<dbReference type="InterPro" id="IPR002401">
    <property type="entry name" value="Cyt_P450_E_grp-I"/>
</dbReference>
<sequence>MSIPIATVCVLSLISLLLWRVVRSFIVKSPLSAIPGPQATSWWKGNFSQVFNSVSGWEFHRNLVRNYGGIARLTMLFGPQDEQLYVADPLALHHIIVKDQYVYEETAMFLTSNHLYFGKSLFSTIGDEHRRARKILNPVFSIKHMRDLLQIFYPICHQLREILINEVRGGNEIVDVMKWMSRAALEYVGQGGLGYTFNAFDETIGNQYSDTMKLLGPINARLFLHRQLLPYAVKVGTPVFRRKLLEMSPFEIVKTAMRVSDIVTKCASDILQEKIQGMDEEDLIHKPVGHGNDIMSVLLRANAEANEEDRMPESELLGHMGSFIFAGHDTTTSALCRILHELAHHPEAQSKLREEVIASRKKHGDMDYDTLMGLPYLDAVCRETLRLFPPVPQLNRTTRKDVVLPLLWPIKSADEKTEIKQIPIKSNTNVIISVIGANTNKRVWGDDAEEWKPERWMQPLPESATKVRLPGIYSSTMTFLGGGRACIGFKFAEMEMKMTLTILLEKLVFEPGPDIFWAMNFISSPVLNKPGDMATLQLPLKLSLVEE</sequence>
<evidence type="ECO:0000256" key="10">
    <source>
        <dbReference type="SAM" id="SignalP"/>
    </source>
</evidence>
<dbReference type="PANTHER" id="PTHR24305">
    <property type="entry name" value="CYTOCHROME P450"/>
    <property type="match status" value="1"/>
</dbReference>
<proteinExistence type="inferred from homology"/>
<dbReference type="InterPro" id="IPR036396">
    <property type="entry name" value="Cyt_P450_sf"/>
</dbReference>
<dbReference type="GO" id="GO:0004497">
    <property type="term" value="F:monooxygenase activity"/>
    <property type="evidence" value="ECO:0007669"/>
    <property type="project" value="UniProtKB-KW"/>
</dbReference>
<keyword evidence="10" id="KW-0732">Signal</keyword>
<evidence type="ECO:0000256" key="4">
    <source>
        <dbReference type="ARBA" id="ARBA00022617"/>
    </source>
</evidence>
<keyword evidence="5 9" id="KW-0479">Metal-binding</keyword>
<dbReference type="Gene3D" id="1.10.630.10">
    <property type="entry name" value="Cytochrome P450"/>
    <property type="match status" value="1"/>
</dbReference>
<evidence type="ECO:0000313" key="12">
    <source>
        <dbReference type="Proteomes" id="UP000757232"/>
    </source>
</evidence>
<dbReference type="SUPFAM" id="SSF48264">
    <property type="entry name" value="Cytochrome P450"/>
    <property type="match status" value="1"/>
</dbReference>
<reference evidence="11" key="1">
    <citation type="submission" date="2016-06" db="EMBL/GenBank/DDBJ databases">
        <title>Draft Genome sequence of the fungus Inonotus baumii.</title>
        <authorList>
            <person name="Zhu H."/>
            <person name="Lin W."/>
        </authorList>
    </citation>
    <scope>NUCLEOTIDE SEQUENCE</scope>
    <source>
        <strain evidence="11">821</strain>
    </source>
</reference>
<keyword evidence="12" id="KW-1185">Reference proteome</keyword>
<name>A0A9Q5HTP4_SANBA</name>
<dbReference type="OrthoDB" id="1470350at2759"/>
<evidence type="ECO:0000256" key="9">
    <source>
        <dbReference type="PIRSR" id="PIRSR602401-1"/>
    </source>
</evidence>
<comment type="caution">
    <text evidence="11">The sequence shown here is derived from an EMBL/GenBank/DDBJ whole genome shotgun (WGS) entry which is preliminary data.</text>
</comment>
<dbReference type="AlphaFoldDB" id="A0A9Q5HTP4"/>
<keyword evidence="8" id="KW-0503">Monooxygenase</keyword>
<keyword evidence="7 9" id="KW-0408">Iron</keyword>
<dbReference type="Pfam" id="PF00067">
    <property type="entry name" value="p450"/>
    <property type="match status" value="1"/>
</dbReference>
<evidence type="ECO:0000256" key="5">
    <source>
        <dbReference type="ARBA" id="ARBA00022723"/>
    </source>
</evidence>
<feature type="chain" id="PRO_5040461094" evidence="10">
    <location>
        <begin position="25"/>
        <end position="547"/>
    </location>
</feature>
<dbReference type="GO" id="GO:0005506">
    <property type="term" value="F:iron ion binding"/>
    <property type="evidence" value="ECO:0007669"/>
    <property type="project" value="InterPro"/>
</dbReference>
<feature type="signal peptide" evidence="10">
    <location>
        <begin position="1"/>
        <end position="24"/>
    </location>
</feature>
<gene>
    <name evidence="11" type="ORF">A7U60_g7366</name>
</gene>
<dbReference type="InterPro" id="IPR050121">
    <property type="entry name" value="Cytochrome_P450_monoxygenase"/>
</dbReference>
<evidence type="ECO:0000256" key="1">
    <source>
        <dbReference type="ARBA" id="ARBA00001971"/>
    </source>
</evidence>
<dbReference type="InterPro" id="IPR001128">
    <property type="entry name" value="Cyt_P450"/>
</dbReference>
<keyword evidence="4 9" id="KW-0349">Heme</keyword>
<accession>A0A9Q5HTP4</accession>
<evidence type="ECO:0000256" key="2">
    <source>
        <dbReference type="ARBA" id="ARBA00005179"/>
    </source>
</evidence>
<dbReference type="GO" id="GO:0020037">
    <property type="term" value="F:heme binding"/>
    <property type="evidence" value="ECO:0007669"/>
    <property type="project" value="InterPro"/>
</dbReference>
<dbReference type="Proteomes" id="UP000757232">
    <property type="component" value="Unassembled WGS sequence"/>
</dbReference>
<comment type="similarity">
    <text evidence="3">Belongs to the cytochrome P450 family.</text>
</comment>
<feature type="binding site" description="axial binding residue" evidence="9">
    <location>
        <position position="486"/>
    </location>
    <ligand>
        <name>heme</name>
        <dbReference type="ChEBI" id="CHEBI:30413"/>
    </ligand>
    <ligandPart>
        <name>Fe</name>
        <dbReference type="ChEBI" id="CHEBI:18248"/>
    </ligandPart>
</feature>
<evidence type="ECO:0000256" key="8">
    <source>
        <dbReference type="ARBA" id="ARBA00023033"/>
    </source>
</evidence>